<evidence type="ECO:0000256" key="1">
    <source>
        <dbReference type="ARBA" id="ARBA00007261"/>
    </source>
</evidence>
<sequence length="449" mass="47906">MNSAVDLPLGLADLAFAASGEALVRRTILPNGVRILREQVPGARSATLGYWVAVGSRDELADVAGSLGSTHFLEHLLFKGTRTRTALDIAVSFDSVGGEHNAMTAKEYTCYYAKVQDRDLPMAVEVIGDMLTSSVLDPTEFENERGVILEELSMAEDDPADVANERLFTAVLGDHPLGRPIGGRPDTIRAATRDAVWGHYRANYRPRDLVVTAAGAVDHDVLVAGVQRALDAAGWSRDEVAAPVDRRPNELVPVERGASVVTVARPIEQANLIIGMPGIVATDERRTTMSVLNSILGGGMSSRLFQEVREKRGLAYAVYSFSGSYSDAGVFGLFSACAPAKARQVAELMLSELHRLADGGVSADELRRAVGQLSGGAALALEDSDTRMSRLGRAEISLGEFADLDESLRRLHLVTAGDVRELARDLADRPVSISAVGGVDDDVFAGLVA</sequence>
<reference evidence="5" key="1">
    <citation type="submission" date="2019-09" db="EMBL/GenBank/DDBJ databases">
        <title>Antimicrobial potential of Antarctic Bacteria.</title>
        <authorList>
            <person name="Benaud N."/>
            <person name="Edwards R.J."/>
            <person name="Ferrari B.C."/>
        </authorList>
    </citation>
    <scope>NUCLEOTIDE SEQUENCE [LARGE SCALE GENOMIC DNA]</scope>
    <source>
        <strain evidence="5">INR9</strain>
    </source>
</reference>
<evidence type="ECO:0000313" key="5">
    <source>
        <dbReference type="Proteomes" id="UP000515511"/>
    </source>
</evidence>
<evidence type="ECO:0000259" key="3">
    <source>
        <dbReference type="Pfam" id="PF05193"/>
    </source>
</evidence>
<dbReference type="InterPro" id="IPR007863">
    <property type="entry name" value="Peptidase_M16_C"/>
</dbReference>
<dbReference type="Pfam" id="PF05193">
    <property type="entry name" value="Peptidase_M16_C"/>
    <property type="match status" value="1"/>
</dbReference>
<evidence type="ECO:0000259" key="2">
    <source>
        <dbReference type="Pfam" id="PF00675"/>
    </source>
</evidence>
<evidence type="ECO:0000313" key="4">
    <source>
        <dbReference type="EMBL" id="QNE33836.1"/>
    </source>
</evidence>
<dbReference type="PANTHER" id="PTHR11851">
    <property type="entry name" value="METALLOPROTEASE"/>
    <property type="match status" value="1"/>
</dbReference>
<feature type="domain" description="Peptidase M16 N-terminal" evidence="2">
    <location>
        <begin position="35"/>
        <end position="182"/>
    </location>
</feature>
<dbReference type="EMBL" id="CP043641">
    <property type="protein sequence ID" value="QNE33836.1"/>
    <property type="molecule type" value="Genomic_DNA"/>
</dbReference>
<dbReference type="Pfam" id="PF00675">
    <property type="entry name" value="Peptidase_M16"/>
    <property type="match status" value="1"/>
</dbReference>
<dbReference type="AlphaFoldDB" id="A0A7G6Y5S1"/>
<dbReference type="RefSeq" id="WP_185277007.1">
    <property type="nucleotide sequence ID" value="NZ_CP043641.1"/>
</dbReference>
<dbReference type="SUPFAM" id="SSF63411">
    <property type="entry name" value="LuxS/MPP-like metallohydrolase"/>
    <property type="match status" value="2"/>
</dbReference>
<dbReference type="GO" id="GO:0046872">
    <property type="term" value="F:metal ion binding"/>
    <property type="evidence" value="ECO:0007669"/>
    <property type="project" value="InterPro"/>
</dbReference>
<gene>
    <name evidence="4" type="ORF">F1C12_00860</name>
</gene>
<dbReference type="KEGG" id="lse:F1C12_00860"/>
<feature type="domain" description="Peptidase M16 C-terminal" evidence="3">
    <location>
        <begin position="191"/>
        <end position="373"/>
    </location>
</feature>
<dbReference type="InterPro" id="IPR011765">
    <property type="entry name" value="Pept_M16_N"/>
</dbReference>
<dbReference type="InterPro" id="IPR011249">
    <property type="entry name" value="Metalloenz_LuxS/M16"/>
</dbReference>
<dbReference type="PANTHER" id="PTHR11851:SF49">
    <property type="entry name" value="MITOCHONDRIAL-PROCESSING PEPTIDASE SUBUNIT ALPHA"/>
    <property type="match status" value="1"/>
</dbReference>
<dbReference type="InterPro" id="IPR050361">
    <property type="entry name" value="MPP/UQCRC_Complex"/>
</dbReference>
<protein>
    <submittedName>
        <fullName evidence="4">Insulinase family protein</fullName>
    </submittedName>
</protein>
<accession>A0A7G6Y5S1</accession>
<comment type="similarity">
    <text evidence="1">Belongs to the peptidase M16 family.</text>
</comment>
<proteinExistence type="inferred from homology"/>
<organism evidence="4 5">
    <name type="scientific">Leifsonia shinshuensis</name>
    <dbReference type="NCBI Taxonomy" id="150026"/>
    <lineage>
        <taxon>Bacteria</taxon>
        <taxon>Bacillati</taxon>
        <taxon>Actinomycetota</taxon>
        <taxon>Actinomycetes</taxon>
        <taxon>Micrococcales</taxon>
        <taxon>Microbacteriaceae</taxon>
        <taxon>Leifsonia</taxon>
    </lineage>
</organism>
<dbReference type="Gene3D" id="3.30.830.10">
    <property type="entry name" value="Metalloenzyme, LuxS/M16 peptidase-like"/>
    <property type="match status" value="2"/>
</dbReference>
<name>A0A7G6Y5S1_9MICO</name>
<dbReference type="Proteomes" id="UP000515511">
    <property type="component" value="Chromosome"/>
</dbReference>